<organism evidence="2 3">
    <name type="scientific">Palleronia pontilimi</name>
    <dbReference type="NCBI Taxonomy" id="1964209"/>
    <lineage>
        <taxon>Bacteria</taxon>
        <taxon>Pseudomonadati</taxon>
        <taxon>Pseudomonadota</taxon>
        <taxon>Alphaproteobacteria</taxon>
        <taxon>Rhodobacterales</taxon>
        <taxon>Roseobacteraceae</taxon>
        <taxon>Palleronia</taxon>
    </lineage>
</organism>
<dbReference type="RefSeq" id="WP_198914591.1">
    <property type="nucleotide sequence ID" value="NZ_JAEKPD010000001.1"/>
</dbReference>
<keyword evidence="3" id="KW-1185">Reference proteome</keyword>
<comment type="caution">
    <text evidence="2">The sequence shown here is derived from an EMBL/GenBank/DDBJ whole genome shotgun (WGS) entry which is preliminary data.</text>
</comment>
<evidence type="ECO:0000256" key="1">
    <source>
        <dbReference type="SAM" id="MobiDB-lite"/>
    </source>
</evidence>
<dbReference type="AlphaFoldDB" id="A0A934IDC8"/>
<name>A0A934IDC8_9RHOB</name>
<feature type="compositionally biased region" description="Basic residues" evidence="1">
    <location>
        <begin position="161"/>
        <end position="190"/>
    </location>
</feature>
<protein>
    <submittedName>
        <fullName evidence="2">Uncharacterized protein</fullName>
    </submittedName>
</protein>
<dbReference type="Proteomes" id="UP000642488">
    <property type="component" value="Unassembled WGS sequence"/>
</dbReference>
<gene>
    <name evidence="2" type="ORF">ILP92_01495</name>
</gene>
<accession>A0A934IDC8</accession>
<dbReference type="EMBL" id="JAEKPD010000001">
    <property type="protein sequence ID" value="MBJ3761425.1"/>
    <property type="molecule type" value="Genomic_DNA"/>
</dbReference>
<dbReference type="Gene3D" id="2.160.20.160">
    <property type="match status" value="1"/>
</dbReference>
<reference evidence="2" key="1">
    <citation type="submission" date="2020-12" db="EMBL/GenBank/DDBJ databases">
        <title>Bacterial taxonomy.</title>
        <authorList>
            <person name="Pan X."/>
        </authorList>
    </citation>
    <scope>NUCLEOTIDE SEQUENCE</scope>
    <source>
        <strain evidence="2">KCTC 52957</strain>
    </source>
</reference>
<evidence type="ECO:0000313" key="3">
    <source>
        <dbReference type="Proteomes" id="UP000642488"/>
    </source>
</evidence>
<sequence>MPGGTILVTEGGVFIFKPTASNNIRLESASGSLINFSIIFDDSNPNAFDVEIKEKLSPDITIADNVDLGGVFFKADKATCDVTLIVGDNVTNDTWKSGSGNDAIILGDNFVINSTFATNNGDDTITIGENATGSFDTGGGTDTVITRDPTATINNAENRASARRNRGRHGGRRRHGARAFRRRHGCQRHR</sequence>
<feature type="region of interest" description="Disordered" evidence="1">
    <location>
        <begin position="154"/>
        <end position="190"/>
    </location>
</feature>
<evidence type="ECO:0000313" key="2">
    <source>
        <dbReference type="EMBL" id="MBJ3761425.1"/>
    </source>
</evidence>
<proteinExistence type="predicted"/>